<evidence type="ECO:0000256" key="1">
    <source>
        <dbReference type="SAM" id="Coils"/>
    </source>
</evidence>
<accession>A0ABP8M862</accession>
<dbReference type="RefSeq" id="WP_345318950.1">
    <property type="nucleotide sequence ID" value="NZ_BAABGA010000006.1"/>
</dbReference>
<keyword evidence="1" id="KW-0175">Coiled coil</keyword>
<evidence type="ECO:0008006" key="5">
    <source>
        <dbReference type="Google" id="ProtNLM"/>
    </source>
</evidence>
<dbReference type="EMBL" id="BAABGA010000006">
    <property type="protein sequence ID" value="GAA4445131.1"/>
    <property type="molecule type" value="Genomic_DNA"/>
</dbReference>
<protein>
    <recommendedName>
        <fullName evidence="5">Chromosome partition protein Smc</fullName>
    </recommendedName>
</protein>
<proteinExistence type="predicted"/>
<feature type="region of interest" description="Disordered" evidence="2">
    <location>
        <begin position="287"/>
        <end position="314"/>
    </location>
</feature>
<keyword evidence="4" id="KW-1185">Reference proteome</keyword>
<organism evidence="3 4">
    <name type="scientific">Novipirellula rosea</name>
    <dbReference type="NCBI Taxonomy" id="1031540"/>
    <lineage>
        <taxon>Bacteria</taxon>
        <taxon>Pseudomonadati</taxon>
        <taxon>Planctomycetota</taxon>
        <taxon>Planctomycetia</taxon>
        <taxon>Pirellulales</taxon>
        <taxon>Pirellulaceae</taxon>
        <taxon>Novipirellula</taxon>
    </lineage>
</organism>
<dbReference type="Proteomes" id="UP001500840">
    <property type="component" value="Unassembled WGS sequence"/>
</dbReference>
<name>A0ABP8M862_9BACT</name>
<evidence type="ECO:0000313" key="3">
    <source>
        <dbReference type="EMBL" id="GAA4445131.1"/>
    </source>
</evidence>
<feature type="region of interest" description="Disordered" evidence="2">
    <location>
        <begin position="134"/>
        <end position="199"/>
    </location>
</feature>
<feature type="compositionally biased region" description="Low complexity" evidence="2">
    <location>
        <begin position="341"/>
        <end position="367"/>
    </location>
</feature>
<comment type="caution">
    <text evidence="3">The sequence shown here is derived from an EMBL/GenBank/DDBJ whole genome shotgun (WGS) entry which is preliminary data.</text>
</comment>
<feature type="compositionally biased region" description="Low complexity" evidence="2">
    <location>
        <begin position="292"/>
        <end position="301"/>
    </location>
</feature>
<evidence type="ECO:0000313" key="4">
    <source>
        <dbReference type="Proteomes" id="UP001500840"/>
    </source>
</evidence>
<gene>
    <name evidence="3" type="ORF">GCM10023156_04350</name>
</gene>
<sequence length="375" mass="41326">MAPDHDAQIMQIVGELRGTPITDANRDAVESKLTDLRERLEAEFQRMHQRQAREIETTEQRLDNLKEIHKQRGDNQAQIVQRRIDQLLGRSDPLDWNFNPPAVARSALKTANSSSAPASDSSLQVHQQELPVAGPSTVESDTNESNKNSNQFGPSLDRTRGNAPDNGFSLPSFHPRDERNQQPQSAARDKSPESQEQSPLSNLNEIFAIIANAGEAALAEQSTKVNLNTVSLLHDEGAVPENELRKATLEHETAKKRAEVLKLQLRSIQQTLTRELEVAEQQLADVIENEQSRSSPPSESEALAAKRENRKARSAVDAARKTLTLFGEALQLVLFNDDTPEPAIIAKPPQAQPSISSIDASESADSIEVPESSDQ</sequence>
<evidence type="ECO:0000256" key="2">
    <source>
        <dbReference type="SAM" id="MobiDB-lite"/>
    </source>
</evidence>
<feature type="compositionally biased region" description="Polar residues" evidence="2">
    <location>
        <begin position="137"/>
        <end position="153"/>
    </location>
</feature>
<reference evidence="4" key="1">
    <citation type="journal article" date="2019" name="Int. J. Syst. Evol. Microbiol.">
        <title>The Global Catalogue of Microorganisms (GCM) 10K type strain sequencing project: providing services to taxonomists for standard genome sequencing and annotation.</title>
        <authorList>
            <consortium name="The Broad Institute Genomics Platform"/>
            <consortium name="The Broad Institute Genome Sequencing Center for Infectious Disease"/>
            <person name="Wu L."/>
            <person name="Ma J."/>
        </authorList>
    </citation>
    <scope>NUCLEOTIDE SEQUENCE [LARGE SCALE GENOMIC DNA]</scope>
    <source>
        <strain evidence="4">JCM 17759</strain>
    </source>
</reference>
<feature type="coiled-coil region" evidence="1">
    <location>
        <begin position="26"/>
        <end position="68"/>
    </location>
</feature>
<feature type="region of interest" description="Disordered" evidence="2">
    <location>
        <begin position="341"/>
        <end position="375"/>
    </location>
</feature>